<feature type="compositionally biased region" description="Gly residues" evidence="1">
    <location>
        <begin position="60"/>
        <end position="74"/>
    </location>
</feature>
<keyword evidence="3" id="KW-1185">Reference proteome</keyword>
<evidence type="ECO:0000313" key="2">
    <source>
        <dbReference type="EMBL" id="MFC3884796.1"/>
    </source>
</evidence>
<comment type="caution">
    <text evidence="2">The sequence shown here is derived from an EMBL/GenBank/DDBJ whole genome shotgun (WGS) entry which is preliminary data.</text>
</comment>
<name>A0ABV8B6E3_9BACI</name>
<accession>A0ABV8B6E3</accession>
<protein>
    <submittedName>
        <fullName evidence="2">Uncharacterized protein</fullName>
    </submittedName>
</protein>
<gene>
    <name evidence="2" type="ORF">ACFOU2_15505</name>
</gene>
<sequence length="74" mass="7715">MKSTARNAPKIYSRPMVLSSQPIRFETAQCWNPGKGNLDHPGKGNNGSNWPSTNPNPTPGGAGAPGNGNGNGRK</sequence>
<dbReference type="RefSeq" id="WP_377916616.1">
    <property type="nucleotide sequence ID" value="NZ_JBHRZT010000067.1"/>
</dbReference>
<dbReference type="EMBL" id="JBHRZT010000067">
    <property type="protein sequence ID" value="MFC3884796.1"/>
    <property type="molecule type" value="Genomic_DNA"/>
</dbReference>
<feature type="region of interest" description="Disordered" evidence="1">
    <location>
        <begin position="1"/>
        <end position="74"/>
    </location>
</feature>
<evidence type="ECO:0000256" key="1">
    <source>
        <dbReference type="SAM" id="MobiDB-lite"/>
    </source>
</evidence>
<evidence type="ECO:0000313" key="3">
    <source>
        <dbReference type="Proteomes" id="UP001595752"/>
    </source>
</evidence>
<reference evidence="3" key="1">
    <citation type="journal article" date="2019" name="Int. J. Syst. Evol. Microbiol.">
        <title>The Global Catalogue of Microorganisms (GCM) 10K type strain sequencing project: providing services to taxonomists for standard genome sequencing and annotation.</title>
        <authorList>
            <consortium name="The Broad Institute Genomics Platform"/>
            <consortium name="The Broad Institute Genome Sequencing Center for Infectious Disease"/>
            <person name="Wu L."/>
            <person name="Ma J."/>
        </authorList>
    </citation>
    <scope>NUCLEOTIDE SEQUENCE [LARGE SCALE GENOMIC DNA]</scope>
    <source>
        <strain evidence="3">CCUG 61889</strain>
    </source>
</reference>
<organism evidence="2 3">
    <name type="scientific">Bacillus songklensis</name>
    <dbReference type="NCBI Taxonomy" id="1069116"/>
    <lineage>
        <taxon>Bacteria</taxon>
        <taxon>Bacillati</taxon>
        <taxon>Bacillota</taxon>
        <taxon>Bacilli</taxon>
        <taxon>Bacillales</taxon>
        <taxon>Bacillaceae</taxon>
        <taxon>Bacillus</taxon>
    </lineage>
</organism>
<dbReference type="Proteomes" id="UP001595752">
    <property type="component" value="Unassembled WGS sequence"/>
</dbReference>
<proteinExistence type="predicted"/>
<feature type="compositionally biased region" description="Low complexity" evidence="1">
    <location>
        <begin position="46"/>
        <end position="55"/>
    </location>
</feature>